<dbReference type="OrthoDB" id="1001078at2759"/>
<evidence type="ECO:0000313" key="1">
    <source>
        <dbReference type="EMBL" id="KAA3483219.1"/>
    </source>
</evidence>
<dbReference type="AlphaFoldDB" id="A0A5B6WMY6"/>
<evidence type="ECO:0000313" key="2">
    <source>
        <dbReference type="Proteomes" id="UP000325315"/>
    </source>
</evidence>
<protein>
    <submittedName>
        <fullName evidence="1">Reverse transcriptase</fullName>
    </submittedName>
</protein>
<dbReference type="EMBL" id="SMMG02000002">
    <property type="protein sequence ID" value="KAA3483219.1"/>
    <property type="molecule type" value="Genomic_DNA"/>
</dbReference>
<reference evidence="2" key="1">
    <citation type="journal article" date="2019" name="Plant Biotechnol. J.">
        <title>Genome sequencing of the Australian wild diploid species Gossypium australe highlights disease resistance and delayed gland morphogenesis.</title>
        <authorList>
            <person name="Cai Y."/>
            <person name="Cai X."/>
            <person name="Wang Q."/>
            <person name="Wang P."/>
            <person name="Zhang Y."/>
            <person name="Cai C."/>
            <person name="Xu Y."/>
            <person name="Wang K."/>
            <person name="Zhou Z."/>
            <person name="Wang C."/>
            <person name="Geng S."/>
            <person name="Li B."/>
            <person name="Dong Q."/>
            <person name="Hou Y."/>
            <person name="Wang H."/>
            <person name="Ai P."/>
            <person name="Liu Z."/>
            <person name="Yi F."/>
            <person name="Sun M."/>
            <person name="An G."/>
            <person name="Cheng J."/>
            <person name="Zhang Y."/>
            <person name="Shi Q."/>
            <person name="Xie Y."/>
            <person name="Shi X."/>
            <person name="Chang Y."/>
            <person name="Huang F."/>
            <person name="Chen Y."/>
            <person name="Hong S."/>
            <person name="Mi L."/>
            <person name="Sun Q."/>
            <person name="Zhang L."/>
            <person name="Zhou B."/>
            <person name="Peng R."/>
            <person name="Zhang X."/>
            <person name="Liu F."/>
        </authorList>
    </citation>
    <scope>NUCLEOTIDE SEQUENCE [LARGE SCALE GENOMIC DNA]</scope>
    <source>
        <strain evidence="2">cv. PA1801</strain>
    </source>
</reference>
<keyword evidence="2" id="KW-1185">Reference proteome</keyword>
<dbReference type="PANTHER" id="PTHR48475:SF1">
    <property type="entry name" value="RNASE H TYPE-1 DOMAIN-CONTAINING PROTEIN"/>
    <property type="match status" value="1"/>
</dbReference>
<name>A0A5B6WMY6_9ROSI</name>
<proteinExistence type="predicted"/>
<keyword evidence="1" id="KW-0808">Transferase</keyword>
<dbReference type="GO" id="GO:0003964">
    <property type="term" value="F:RNA-directed DNA polymerase activity"/>
    <property type="evidence" value="ECO:0007669"/>
    <property type="project" value="UniProtKB-KW"/>
</dbReference>
<accession>A0A5B6WMY6</accession>
<sequence>MLQRKAARYMLEGVLYRKGFLHPLLRCLSPSEAEYVMREIHEGICCDHLGSRFLTQKTSNKGTTGLQSKKTHTSWFAHVIPTREIPKSNGNQQNPFKSC</sequence>
<keyword evidence="1" id="KW-0695">RNA-directed DNA polymerase</keyword>
<keyword evidence="1" id="KW-0548">Nucleotidyltransferase</keyword>
<dbReference type="Proteomes" id="UP000325315">
    <property type="component" value="Unassembled WGS sequence"/>
</dbReference>
<organism evidence="1 2">
    <name type="scientific">Gossypium australe</name>
    <dbReference type="NCBI Taxonomy" id="47621"/>
    <lineage>
        <taxon>Eukaryota</taxon>
        <taxon>Viridiplantae</taxon>
        <taxon>Streptophyta</taxon>
        <taxon>Embryophyta</taxon>
        <taxon>Tracheophyta</taxon>
        <taxon>Spermatophyta</taxon>
        <taxon>Magnoliopsida</taxon>
        <taxon>eudicotyledons</taxon>
        <taxon>Gunneridae</taxon>
        <taxon>Pentapetalae</taxon>
        <taxon>rosids</taxon>
        <taxon>malvids</taxon>
        <taxon>Malvales</taxon>
        <taxon>Malvaceae</taxon>
        <taxon>Malvoideae</taxon>
        <taxon>Gossypium</taxon>
    </lineage>
</organism>
<gene>
    <name evidence="1" type="ORF">EPI10_005410</name>
</gene>
<comment type="caution">
    <text evidence="1">The sequence shown here is derived from an EMBL/GenBank/DDBJ whole genome shotgun (WGS) entry which is preliminary data.</text>
</comment>
<dbReference type="PANTHER" id="PTHR48475">
    <property type="entry name" value="RIBONUCLEASE H"/>
    <property type="match status" value="1"/>
</dbReference>